<dbReference type="GO" id="GO:0003723">
    <property type="term" value="F:RNA binding"/>
    <property type="evidence" value="ECO:0007669"/>
    <property type="project" value="InterPro"/>
</dbReference>
<dbReference type="InterPro" id="IPR006145">
    <property type="entry name" value="PsdUridine_synth_RsuA/RluA"/>
</dbReference>
<dbReference type="Proteomes" id="UP000001640">
    <property type="component" value="Chromosome 3"/>
</dbReference>
<evidence type="ECO:0000256" key="7">
    <source>
        <dbReference type="ARBA" id="ARBA00038947"/>
    </source>
</evidence>
<protein>
    <recommendedName>
        <fullName evidence="8">21S rRNA pseudouridine(2819) synthase</fullName>
        <ecNumber evidence="7">5.4.99.43</ecNumber>
    </recommendedName>
    <alternativeName>
        <fullName evidence="10">Pseudouridine synthase 5</fullName>
    </alternativeName>
    <alternativeName>
        <fullName evidence="9">Pseudouridylate synthase PUS5</fullName>
    </alternativeName>
    <alternativeName>
        <fullName evidence="11">Uracil hydrolyase PUS5</fullName>
    </alternativeName>
</protein>
<dbReference type="RefSeq" id="XP_003675652.1">
    <property type="nucleotide sequence ID" value="XM_003675604.1"/>
</dbReference>
<evidence type="ECO:0000313" key="13">
    <source>
        <dbReference type="EMBL" id="CCC69286.1"/>
    </source>
</evidence>
<evidence type="ECO:0000313" key="14">
    <source>
        <dbReference type="Proteomes" id="UP000001640"/>
    </source>
</evidence>
<evidence type="ECO:0000256" key="11">
    <source>
        <dbReference type="ARBA" id="ARBA00042700"/>
    </source>
</evidence>
<dbReference type="InterPro" id="IPR050188">
    <property type="entry name" value="RluA_PseudoU_synthase"/>
</dbReference>
<comment type="catalytic activity">
    <reaction evidence="5">
        <text>uridine(2819) in 21S rRNA = pseudouridine(2819) in 21S rRNA</text>
        <dbReference type="Rhea" id="RHEA:42556"/>
        <dbReference type="Rhea" id="RHEA-COMP:10113"/>
        <dbReference type="Rhea" id="RHEA-COMP:10114"/>
        <dbReference type="ChEBI" id="CHEBI:65314"/>
        <dbReference type="ChEBI" id="CHEBI:65315"/>
        <dbReference type="EC" id="5.4.99.43"/>
    </reaction>
</comment>
<keyword evidence="4" id="KW-0413">Isomerase</keyword>
<keyword evidence="14" id="KW-1185">Reference proteome</keyword>
<feature type="domain" description="Pseudouridine synthase RsuA/RluA-like" evidence="12">
    <location>
        <begin position="20"/>
        <end position="172"/>
    </location>
</feature>
<dbReference type="PANTHER" id="PTHR21600:SF81">
    <property type="entry name" value="21S RRNA PSEUDOURIDINE(2819) SYNTHASE"/>
    <property type="match status" value="1"/>
</dbReference>
<dbReference type="InParanoid" id="G0VCS6"/>
<dbReference type="Pfam" id="PF00849">
    <property type="entry name" value="PseudoU_synth_2"/>
    <property type="match status" value="1"/>
</dbReference>
<accession>G0VCS6</accession>
<evidence type="ECO:0000256" key="5">
    <source>
        <dbReference type="ARBA" id="ARBA00036927"/>
    </source>
</evidence>
<sequence>MRGTMTNLLPKIPILYECNNYIIINKPFGVYTQPADLHTWFQRYPGRPEGPRYLLDELANTFKREEEEKKNFQELKTVHRLDVCVTGGMLLAKNKTAAINFSRNLKKGGSSGFPLKRRYVALLNDSLKKTLRPTGTLEMNGMVTKYKLFDDQCIILELITGKKHQLRKQLSSILKQPILNDVKYGGSYLLGTDKEQIALHSAYIETRVGLQKRSHIVPMIFNNNGKLWNRQYIDSQGFFCAGITKILTDTWNVDV</sequence>
<comment type="function">
    <text evidence="6">Pseudouridylate synthase responsible for the pseudouridine-2819 formation in mitochondrial 21S rRNA. May modulate the efficiency or the fidelity of the mitochondrial translation machinery.</text>
</comment>
<evidence type="ECO:0000256" key="8">
    <source>
        <dbReference type="ARBA" id="ARBA00040626"/>
    </source>
</evidence>
<dbReference type="OrthoDB" id="428658at2759"/>
<dbReference type="STRING" id="1064592.G0VCS6"/>
<dbReference type="eggNOG" id="KOG1919">
    <property type="taxonomic scope" value="Eukaryota"/>
</dbReference>
<dbReference type="GO" id="GO:0005739">
    <property type="term" value="C:mitochondrion"/>
    <property type="evidence" value="ECO:0007669"/>
    <property type="project" value="UniProtKB-SubCell"/>
</dbReference>
<evidence type="ECO:0000256" key="1">
    <source>
        <dbReference type="ARBA" id="ARBA00004173"/>
    </source>
</evidence>
<evidence type="ECO:0000256" key="3">
    <source>
        <dbReference type="ARBA" id="ARBA00023128"/>
    </source>
</evidence>
<keyword evidence="3" id="KW-0496">Mitochondrion</keyword>
<dbReference type="PROSITE" id="PS01129">
    <property type="entry name" value="PSI_RLU"/>
    <property type="match status" value="1"/>
</dbReference>
<dbReference type="EC" id="5.4.99.43" evidence="7"/>
<dbReference type="HOGENOM" id="CLU_081037_0_0_1"/>
<proteinExistence type="inferred from homology"/>
<evidence type="ECO:0000256" key="2">
    <source>
        <dbReference type="ARBA" id="ARBA00010876"/>
    </source>
</evidence>
<dbReference type="InterPro" id="IPR020103">
    <property type="entry name" value="PsdUridine_synth_cat_dom_sf"/>
</dbReference>
<dbReference type="GO" id="GO:0004730">
    <property type="term" value="F:pseudouridylate synthase activity"/>
    <property type="evidence" value="ECO:0007669"/>
    <property type="project" value="EnsemblFungi"/>
</dbReference>
<dbReference type="FunCoup" id="G0VCS6">
    <property type="interactions" value="111"/>
</dbReference>
<dbReference type="OMA" id="CIITKIG"/>
<dbReference type="GO" id="GO:0160143">
    <property type="term" value="F:21S rRNA pseudouridine(2819) synthase activity"/>
    <property type="evidence" value="ECO:0007669"/>
    <property type="project" value="UniProtKB-EC"/>
</dbReference>
<comment type="similarity">
    <text evidence="2">Belongs to the pseudouridine synthase RluA family.</text>
</comment>
<gene>
    <name evidence="13" type="primary">NCAS0C02960</name>
    <name evidence="13" type="ordered locus">NCAS_0C02960</name>
</gene>
<evidence type="ECO:0000256" key="4">
    <source>
        <dbReference type="ARBA" id="ARBA00023235"/>
    </source>
</evidence>
<reference key="2">
    <citation type="submission" date="2011-08" db="EMBL/GenBank/DDBJ databases">
        <title>Genome sequence of Naumovozyma castellii.</title>
        <authorList>
            <person name="Gordon J.L."/>
            <person name="Armisen D."/>
            <person name="Proux-Wera E."/>
            <person name="OhEigeartaigh S.S."/>
            <person name="Byrne K.P."/>
            <person name="Wolfe K.H."/>
        </authorList>
    </citation>
    <scope>NUCLEOTIDE SEQUENCE</scope>
    <source>
        <strain>Type strain:CBS 4309</strain>
    </source>
</reference>
<dbReference type="CDD" id="cd02869">
    <property type="entry name" value="PseudoU_synth_RluA_like"/>
    <property type="match status" value="1"/>
</dbReference>
<dbReference type="Gene3D" id="3.30.2350.10">
    <property type="entry name" value="Pseudouridine synthase"/>
    <property type="match status" value="1"/>
</dbReference>
<dbReference type="GeneID" id="96902869"/>
<evidence type="ECO:0000256" key="6">
    <source>
        <dbReference type="ARBA" id="ARBA00037513"/>
    </source>
</evidence>
<name>G0VCS6_NAUCA</name>
<dbReference type="SUPFAM" id="SSF55120">
    <property type="entry name" value="Pseudouridine synthase"/>
    <property type="match status" value="1"/>
</dbReference>
<evidence type="ECO:0000259" key="12">
    <source>
        <dbReference type="Pfam" id="PF00849"/>
    </source>
</evidence>
<reference evidence="13 14" key="1">
    <citation type="journal article" date="2011" name="Proc. Natl. Acad. Sci. U.S.A.">
        <title>Evolutionary erosion of yeast sex chromosomes by mating-type switching accidents.</title>
        <authorList>
            <person name="Gordon J.L."/>
            <person name="Armisen D."/>
            <person name="Proux-Wera E."/>
            <person name="Oheigeartaigh S.S."/>
            <person name="Byrne K.P."/>
            <person name="Wolfe K.H."/>
        </authorList>
    </citation>
    <scope>NUCLEOTIDE SEQUENCE [LARGE SCALE GENOMIC DNA]</scope>
    <source>
        <strain evidence="14">ATCC 76901 / BCRC 22586 / CBS 4309 / NBRC 1992 / NRRL Y-12630</strain>
    </source>
</reference>
<dbReference type="PANTHER" id="PTHR21600">
    <property type="entry name" value="MITOCHONDRIAL RNA PSEUDOURIDINE SYNTHASE"/>
    <property type="match status" value="1"/>
</dbReference>
<dbReference type="InterPro" id="IPR006224">
    <property type="entry name" value="PsdUridine_synth_RluA-like_CS"/>
</dbReference>
<dbReference type="AlphaFoldDB" id="G0VCS6"/>
<organism evidence="13 14">
    <name type="scientific">Naumovozyma castellii</name>
    <name type="common">Yeast</name>
    <name type="synonym">Saccharomyces castellii</name>
    <dbReference type="NCBI Taxonomy" id="27288"/>
    <lineage>
        <taxon>Eukaryota</taxon>
        <taxon>Fungi</taxon>
        <taxon>Dikarya</taxon>
        <taxon>Ascomycota</taxon>
        <taxon>Saccharomycotina</taxon>
        <taxon>Saccharomycetes</taxon>
        <taxon>Saccharomycetales</taxon>
        <taxon>Saccharomycetaceae</taxon>
        <taxon>Naumovozyma</taxon>
    </lineage>
</organism>
<dbReference type="GO" id="GO:0000455">
    <property type="term" value="P:enzyme-directed rRNA pseudouridine synthesis"/>
    <property type="evidence" value="ECO:0007669"/>
    <property type="project" value="EnsemblFungi"/>
</dbReference>
<dbReference type="KEGG" id="ncs:NCAS_0C02960"/>
<dbReference type="EMBL" id="HE576754">
    <property type="protein sequence ID" value="CCC69286.1"/>
    <property type="molecule type" value="Genomic_DNA"/>
</dbReference>
<evidence type="ECO:0000256" key="10">
    <source>
        <dbReference type="ARBA" id="ARBA00041978"/>
    </source>
</evidence>
<comment type="subcellular location">
    <subcellularLocation>
        <location evidence="1">Mitochondrion</location>
    </subcellularLocation>
</comment>
<evidence type="ECO:0000256" key="9">
    <source>
        <dbReference type="ARBA" id="ARBA00041561"/>
    </source>
</evidence>